<feature type="compositionally biased region" description="Polar residues" evidence="1">
    <location>
        <begin position="48"/>
        <end position="59"/>
    </location>
</feature>
<evidence type="ECO:0000313" key="2">
    <source>
        <dbReference type="EMBL" id="CAH7683688.1"/>
    </source>
</evidence>
<protein>
    <submittedName>
        <fullName evidence="2">Uncharacterized protein</fullName>
    </submittedName>
</protein>
<reference evidence="2" key="1">
    <citation type="submission" date="2022-06" db="EMBL/GenBank/DDBJ databases">
        <authorList>
            <consortium name="SYNGENTA / RWTH Aachen University"/>
        </authorList>
    </citation>
    <scope>NUCLEOTIDE SEQUENCE</scope>
</reference>
<proteinExistence type="predicted"/>
<organism evidence="2 3">
    <name type="scientific">Phakopsora pachyrhizi</name>
    <name type="common">Asian soybean rust disease fungus</name>
    <dbReference type="NCBI Taxonomy" id="170000"/>
    <lineage>
        <taxon>Eukaryota</taxon>
        <taxon>Fungi</taxon>
        <taxon>Dikarya</taxon>
        <taxon>Basidiomycota</taxon>
        <taxon>Pucciniomycotina</taxon>
        <taxon>Pucciniomycetes</taxon>
        <taxon>Pucciniales</taxon>
        <taxon>Phakopsoraceae</taxon>
        <taxon>Phakopsora</taxon>
    </lineage>
</organism>
<keyword evidence="3" id="KW-1185">Reference proteome</keyword>
<feature type="region of interest" description="Disordered" evidence="1">
    <location>
        <begin position="41"/>
        <end position="118"/>
    </location>
</feature>
<dbReference type="AlphaFoldDB" id="A0AAV0BBU7"/>
<sequence>MATTSNPVPVLASGQVLIKTKDKDTELSLDAVRDCSKGLALDHDHNRSSQVQHNDSASASKLDDQDLVEPEEAHDKDHPLLNENDDNEDVDEHKTAALQDSEARFGFDRASHITPGID</sequence>
<feature type="compositionally biased region" description="Basic and acidic residues" evidence="1">
    <location>
        <begin position="71"/>
        <end position="80"/>
    </location>
</feature>
<accession>A0AAV0BBU7</accession>
<dbReference type="EMBL" id="CALTRL010004844">
    <property type="protein sequence ID" value="CAH7683688.1"/>
    <property type="molecule type" value="Genomic_DNA"/>
</dbReference>
<feature type="compositionally biased region" description="Basic and acidic residues" evidence="1">
    <location>
        <begin position="91"/>
        <end position="111"/>
    </location>
</feature>
<name>A0AAV0BBU7_PHAPC</name>
<dbReference type="Proteomes" id="UP001153365">
    <property type="component" value="Unassembled WGS sequence"/>
</dbReference>
<comment type="caution">
    <text evidence="2">The sequence shown here is derived from an EMBL/GenBank/DDBJ whole genome shotgun (WGS) entry which is preliminary data.</text>
</comment>
<evidence type="ECO:0000256" key="1">
    <source>
        <dbReference type="SAM" id="MobiDB-lite"/>
    </source>
</evidence>
<gene>
    <name evidence="2" type="ORF">PPACK8108_LOCUS17343</name>
</gene>
<evidence type="ECO:0000313" key="3">
    <source>
        <dbReference type="Proteomes" id="UP001153365"/>
    </source>
</evidence>